<sequence length="145" mass="16738">MYPEGYDSATSILDNADSLIPLIATLHYRYTLRAAELSGQLRHHAYTVSKQWVVVDQAGEHHPVEICQSPAQNDGQVRVEYQGKHYLIKDQWTLGQPRYRGEINGRSIAAQIKRELYRYVITHKGYRLNARVLRPHIAELSRLMP</sequence>
<dbReference type="EMBL" id="BART01032737">
    <property type="protein sequence ID" value="GAH14187.1"/>
    <property type="molecule type" value="Genomic_DNA"/>
</dbReference>
<accession>X1D1Z8</accession>
<dbReference type="AlphaFoldDB" id="X1D1Z8"/>
<reference evidence="2" key="1">
    <citation type="journal article" date="2014" name="Front. Microbiol.">
        <title>High frequency of phylogenetically diverse reductive dehalogenase-homologous genes in deep subseafloor sedimentary metagenomes.</title>
        <authorList>
            <person name="Kawai M."/>
            <person name="Futagami T."/>
            <person name="Toyoda A."/>
            <person name="Takaki Y."/>
            <person name="Nishi S."/>
            <person name="Hori S."/>
            <person name="Arai W."/>
            <person name="Tsubouchi T."/>
            <person name="Morono Y."/>
            <person name="Uchiyama I."/>
            <person name="Ito T."/>
            <person name="Fujiyama A."/>
            <person name="Inagaki F."/>
            <person name="Takami H."/>
        </authorList>
    </citation>
    <scope>NUCLEOTIDE SEQUENCE</scope>
    <source>
        <strain evidence="2">Expedition CK06-06</strain>
    </source>
</reference>
<protein>
    <recommendedName>
        <fullName evidence="1">Propionyl-coenzyme A carboxylase BT domain-containing protein</fullName>
    </recommendedName>
</protein>
<dbReference type="Pfam" id="PF18140">
    <property type="entry name" value="PCC_BT"/>
    <property type="match status" value="1"/>
</dbReference>
<feature type="domain" description="Propionyl-coenzyme A carboxylase BT" evidence="1">
    <location>
        <begin position="24"/>
        <end position="145"/>
    </location>
</feature>
<evidence type="ECO:0000313" key="2">
    <source>
        <dbReference type="EMBL" id="GAH14187.1"/>
    </source>
</evidence>
<comment type="caution">
    <text evidence="2">The sequence shown here is derived from an EMBL/GenBank/DDBJ whole genome shotgun (WGS) entry which is preliminary data.</text>
</comment>
<dbReference type="InterPro" id="IPR041265">
    <property type="entry name" value="PCC_BT"/>
</dbReference>
<name>X1D1Z8_9ZZZZ</name>
<organism evidence="2">
    <name type="scientific">marine sediment metagenome</name>
    <dbReference type="NCBI Taxonomy" id="412755"/>
    <lineage>
        <taxon>unclassified sequences</taxon>
        <taxon>metagenomes</taxon>
        <taxon>ecological metagenomes</taxon>
    </lineage>
</organism>
<proteinExistence type="predicted"/>
<feature type="non-terminal residue" evidence="2">
    <location>
        <position position="145"/>
    </location>
</feature>
<gene>
    <name evidence="2" type="ORF">S01H4_56490</name>
</gene>
<dbReference type="Gene3D" id="3.30.700.30">
    <property type="match status" value="1"/>
</dbReference>
<evidence type="ECO:0000259" key="1">
    <source>
        <dbReference type="Pfam" id="PF18140"/>
    </source>
</evidence>